<dbReference type="PANTHER" id="PTHR30514">
    <property type="entry name" value="GLUCOKINASE"/>
    <property type="match status" value="1"/>
</dbReference>
<keyword evidence="3" id="KW-0324">Glycolysis</keyword>
<dbReference type="Pfam" id="PF01418">
    <property type="entry name" value="HTH_6"/>
    <property type="match status" value="1"/>
</dbReference>
<dbReference type="Proteomes" id="UP000245712">
    <property type="component" value="Unassembled WGS sequence"/>
</dbReference>
<sequence>MTTRPSPHDTPEAEIVARINAALPELTPGHRRMAEYVLANLFHAATMRIDELANAVGASVATANRFARALGFDGYPQFREALVRGFEATLAPVERLRTAQESPTSGADLFGASLEQAELNLRLSRQSIDSTAAAAAVDAILSARRVFVIGSGTSAFLAGLMENALLPYLDNVQALPSMGGATHSARRLFGANQDDLVIGIAFPRYVDDTIKLSRHAANQGARVLALTDSIDSPLARFADLTLLIRAERRLAANSEAAVLAVIEALCDAVALRAKHSVEAAAAITEAVLPWLSSTSAQAGVTPSTPSSSTKKKS</sequence>
<keyword evidence="4" id="KW-0804">Transcription</keyword>
<evidence type="ECO:0000313" key="8">
    <source>
        <dbReference type="Proteomes" id="UP000245712"/>
    </source>
</evidence>
<dbReference type="InterPro" id="IPR047640">
    <property type="entry name" value="RpiR-like"/>
</dbReference>
<dbReference type="CDD" id="cd05013">
    <property type="entry name" value="SIS_RpiR"/>
    <property type="match status" value="1"/>
</dbReference>
<organism evidence="7 8">
    <name type="scientific">Paraburkholderia unamae</name>
    <dbReference type="NCBI Taxonomy" id="219649"/>
    <lineage>
        <taxon>Bacteria</taxon>
        <taxon>Pseudomonadati</taxon>
        <taxon>Pseudomonadota</taxon>
        <taxon>Betaproteobacteria</taxon>
        <taxon>Burkholderiales</taxon>
        <taxon>Burkholderiaceae</taxon>
        <taxon>Paraburkholderia</taxon>
    </lineage>
</organism>
<evidence type="ECO:0000256" key="2">
    <source>
        <dbReference type="ARBA" id="ARBA00023125"/>
    </source>
</evidence>
<dbReference type="PROSITE" id="PS51464">
    <property type="entry name" value="SIS"/>
    <property type="match status" value="1"/>
</dbReference>
<evidence type="ECO:0000256" key="4">
    <source>
        <dbReference type="ARBA" id="ARBA00023163"/>
    </source>
</evidence>
<dbReference type="SUPFAM" id="SSF46689">
    <property type="entry name" value="Homeodomain-like"/>
    <property type="match status" value="1"/>
</dbReference>
<evidence type="ECO:0000256" key="1">
    <source>
        <dbReference type="ARBA" id="ARBA00023015"/>
    </source>
</evidence>
<dbReference type="PROSITE" id="PS51071">
    <property type="entry name" value="HTH_RPIR"/>
    <property type="match status" value="1"/>
</dbReference>
<dbReference type="SUPFAM" id="SSF53697">
    <property type="entry name" value="SIS domain"/>
    <property type="match status" value="1"/>
</dbReference>
<accession>A0ABX5KWQ2</accession>
<protein>
    <submittedName>
        <fullName evidence="7">RpiR family transcriptional regulator</fullName>
    </submittedName>
</protein>
<dbReference type="InterPro" id="IPR035472">
    <property type="entry name" value="RpiR-like_SIS"/>
</dbReference>
<comment type="caution">
    <text evidence="7">The sequence shown here is derived from an EMBL/GenBank/DDBJ whole genome shotgun (WGS) entry which is preliminary data.</text>
</comment>
<dbReference type="InterPro" id="IPR036388">
    <property type="entry name" value="WH-like_DNA-bd_sf"/>
</dbReference>
<dbReference type="InterPro" id="IPR009057">
    <property type="entry name" value="Homeodomain-like_sf"/>
</dbReference>
<evidence type="ECO:0000259" key="6">
    <source>
        <dbReference type="PROSITE" id="PS51464"/>
    </source>
</evidence>
<name>A0ABX5KWQ2_9BURK</name>
<evidence type="ECO:0000313" key="7">
    <source>
        <dbReference type="EMBL" id="PVX84985.1"/>
    </source>
</evidence>
<keyword evidence="8" id="KW-1185">Reference proteome</keyword>
<dbReference type="InterPro" id="IPR046348">
    <property type="entry name" value="SIS_dom_sf"/>
</dbReference>
<dbReference type="Gene3D" id="1.10.10.10">
    <property type="entry name" value="Winged helix-like DNA-binding domain superfamily/Winged helix DNA-binding domain"/>
    <property type="match status" value="1"/>
</dbReference>
<reference evidence="7 8" key="1">
    <citation type="submission" date="2018-05" db="EMBL/GenBank/DDBJ databases">
        <title>Genomic Encyclopedia of Type Strains, Phase IV (KMG-V): Genome sequencing to study the core and pangenomes of soil and plant-associated prokaryotes.</title>
        <authorList>
            <person name="Whitman W."/>
        </authorList>
    </citation>
    <scope>NUCLEOTIDE SEQUENCE [LARGE SCALE GENOMIC DNA]</scope>
    <source>
        <strain evidence="7 8">SCZa-39</strain>
    </source>
</reference>
<dbReference type="PANTHER" id="PTHR30514:SF18">
    <property type="entry name" value="RPIR-FAMILY TRANSCRIPTIONAL REGULATOR"/>
    <property type="match status" value="1"/>
</dbReference>
<dbReference type="EMBL" id="QEOB01000004">
    <property type="protein sequence ID" value="PVX84985.1"/>
    <property type="molecule type" value="Genomic_DNA"/>
</dbReference>
<keyword evidence="2" id="KW-0238">DNA-binding</keyword>
<feature type="domain" description="HTH rpiR-type" evidence="5">
    <location>
        <begin position="13"/>
        <end position="89"/>
    </location>
</feature>
<dbReference type="Pfam" id="PF01380">
    <property type="entry name" value="SIS"/>
    <property type="match status" value="1"/>
</dbReference>
<evidence type="ECO:0000256" key="3">
    <source>
        <dbReference type="ARBA" id="ARBA00023152"/>
    </source>
</evidence>
<keyword evidence="1" id="KW-0805">Transcription regulation</keyword>
<dbReference type="Gene3D" id="3.40.50.10490">
    <property type="entry name" value="Glucose-6-phosphate isomerase like protein, domain 1"/>
    <property type="match status" value="1"/>
</dbReference>
<feature type="domain" description="SIS" evidence="6">
    <location>
        <begin position="136"/>
        <end position="275"/>
    </location>
</feature>
<gene>
    <name evidence="7" type="ORF">C7402_104228</name>
</gene>
<dbReference type="InterPro" id="IPR001347">
    <property type="entry name" value="SIS_dom"/>
</dbReference>
<evidence type="ECO:0000259" key="5">
    <source>
        <dbReference type="PROSITE" id="PS51071"/>
    </source>
</evidence>
<proteinExistence type="predicted"/>
<dbReference type="RefSeq" id="WP_116610612.1">
    <property type="nucleotide sequence ID" value="NZ_QEOB01000004.1"/>
</dbReference>
<dbReference type="InterPro" id="IPR000281">
    <property type="entry name" value="HTH_RpiR"/>
</dbReference>